<protein>
    <recommendedName>
        <fullName evidence="3">LisH domain-containing protein</fullName>
    </recommendedName>
</protein>
<accession>A0A498IZP9</accession>
<organism evidence="1 2">
    <name type="scientific">Malus domestica</name>
    <name type="common">Apple</name>
    <name type="synonym">Pyrus malus</name>
    <dbReference type="NCBI Taxonomy" id="3750"/>
    <lineage>
        <taxon>Eukaryota</taxon>
        <taxon>Viridiplantae</taxon>
        <taxon>Streptophyta</taxon>
        <taxon>Embryophyta</taxon>
        <taxon>Tracheophyta</taxon>
        <taxon>Spermatophyta</taxon>
        <taxon>Magnoliopsida</taxon>
        <taxon>eudicotyledons</taxon>
        <taxon>Gunneridae</taxon>
        <taxon>Pentapetalae</taxon>
        <taxon>rosids</taxon>
        <taxon>fabids</taxon>
        <taxon>Rosales</taxon>
        <taxon>Rosaceae</taxon>
        <taxon>Amygdaloideae</taxon>
        <taxon>Maleae</taxon>
        <taxon>Malus</taxon>
    </lineage>
</organism>
<keyword evidence="2" id="KW-1185">Reference proteome</keyword>
<dbReference type="EMBL" id="RDQH01000336">
    <property type="protein sequence ID" value="RXH86791.1"/>
    <property type="molecule type" value="Genomic_DNA"/>
</dbReference>
<evidence type="ECO:0000313" key="1">
    <source>
        <dbReference type="EMBL" id="RXH86791.1"/>
    </source>
</evidence>
<proteinExistence type="predicted"/>
<reference evidence="1 2" key="1">
    <citation type="submission" date="2018-10" db="EMBL/GenBank/DDBJ databases">
        <title>A high-quality apple genome assembly.</title>
        <authorList>
            <person name="Hu J."/>
        </authorList>
    </citation>
    <scope>NUCLEOTIDE SEQUENCE [LARGE SCALE GENOMIC DNA]</scope>
    <source>
        <strain evidence="2">cv. HFTH1</strain>
        <tissue evidence="1">Young leaf</tissue>
    </source>
</reference>
<dbReference type="PANTHER" id="PTHR35117">
    <property type="entry name" value="MYOSIN-M HEAVY PROTEIN"/>
    <property type="match status" value="1"/>
</dbReference>
<evidence type="ECO:0000313" key="2">
    <source>
        <dbReference type="Proteomes" id="UP000290289"/>
    </source>
</evidence>
<name>A0A498IZP9_MALDO</name>
<evidence type="ECO:0008006" key="3">
    <source>
        <dbReference type="Google" id="ProtNLM"/>
    </source>
</evidence>
<comment type="caution">
    <text evidence="1">The sequence shown here is derived from an EMBL/GenBank/DDBJ whole genome shotgun (WGS) entry which is preliminary data.</text>
</comment>
<gene>
    <name evidence="1" type="ORF">DVH24_022064</name>
</gene>
<sequence>MGKPSKGKKSKNLGKGMVTPIQIAFIVDRYLCDNNYLVTLSLFKTEASSLIAKSPIQEAPKSLLSVMNTYNASGSPAVSAPAAVAPQSFNLLVSFYPTRSKR</sequence>
<dbReference type="PANTHER" id="PTHR35117:SF1">
    <property type="entry name" value="MYOSIN-M HEAVY PROTEIN"/>
    <property type="match status" value="1"/>
</dbReference>
<dbReference type="Proteomes" id="UP000290289">
    <property type="component" value="Chromosome 10"/>
</dbReference>
<dbReference type="AlphaFoldDB" id="A0A498IZP9"/>